<evidence type="ECO:0000313" key="6">
    <source>
        <dbReference type="EMBL" id="SHK08864.1"/>
    </source>
</evidence>
<dbReference type="EC" id="3.2.2.-" evidence="5"/>
<organism evidence="6 7">
    <name type="scientific">Clostridium cavendishii DSM 21758</name>
    <dbReference type="NCBI Taxonomy" id="1121302"/>
    <lineage>
        <taxon>Bacteria</taxon>
        <taxon>Bacillati</taxon>
        <taxon>Bacillota</taxon>
        <taxon>Clostridia</taxon>
        <taxon>Eubacteriales</taxon>
        <taxon>Clostridiaceae</taxon>
        <taxon>Clostridium</taxon>
    </lineage>
</organism>
<evidence type="ECO:0000256" key="3">
    <source>
        <dbReference type="ARBA" id="ARBA00022801"/>
    </source>
</evidence>
<dbReference type="OrthoDB" id="9794313at2"/>
<evidence type="ECO:0000256" key="4">
    <source>
        <dbReference type="ARBA" id="ARBA00023204"/>
    </source>
</evidence>
<name>A0A1M6PLL5_9CLOT</name>
<protein>
    <recommendedName>
        <fullName evidence="5">Putative 3-methyladenine DNA glycosylase</fullName>
        <ecNumber evidence="5">3.2.2.-</ecNumber>
    </recommendedName>
</protein>
<dbReference type="EMBL" id="FQZB01000013">
    <property type="protein sequence ID" value="SHK08864.1"/>
    <property type="molecule type" value="Genomic_DNA"/>
</dbReference>
<evidence type="ECO:0000256" key="1">
    <source>
        <dbReference type="ARBA" id="ARBA00009232"/>
    </source>
</evidence>
<keyword evidence="4 5" id="KW-0234">DNA repair</keyword>
<keyword evidence="7" id="KW-1185">Reference proteome</keyword>
<dbReference type="NCBIfam" id="TIGR00567">
    <property type="entry name" value="3mg"/>
    <property type="match status" value="1"/>
</dbReference>
<dbReference type="InterPro" id="IPR011034">
    <property type="entry name" value="Formyl_transferase-like_C_sf"/>
</dbReference>
<dbReference type="PANTHER" id="PTHR10429">
    <property type="entry name" value="DNA-3-METHYLADENINE GLYCOSYLASE"/>
    <property type="match status" value="1"/>
</dbReference>
<dbReference type="Pfam" id="PF02245">
    <property type="entry name" value="Pur_DNA_glyco"/>
    <property type="match status" value="1"/>
</dbReference>
<sequence length="209" mass="24134">MKVSREFFSRDTLVVAKELLGKILVREFDGKIIKGRIVETEAYIGPIDKACHAYGLKKTPKVEPLYGEPGIAYVYSIYGMYYCFNIITKEKGSPEGVLIRAIEPLEGLNIISENRFKDSYENITKAQKKNLANGPGKLCIAFNINKQNNWEDLIISDSLYVEESQKSYNEKFCDFDIVETTRIGIDYAEEARYFPWRFYIKDNNFISKK</sequence>
<reference evidence="6 7" key="1">
    <citation type="submission" date="2016-11" db="EMBL/GenBank/DDBJ databases">
        <authorList>
            <person name="Jaros S."/>
            <person name="Januszkiewicz K."/>
            <person name="Wedrychowicz H."/>
        </authorList>
    </citation>
    <scope>NUCLEOTIDE SEQUENCE [LARGE SCALE GENOMIC DNA]</scope>
    <source>
        <strain evidence="6 7">DSM 21758</strain>
    </source>
</reference>
<dbReference type="FunFam" id="3.10.300.10:FF:000001">
    <property type="entry name" value="Putative 3-methyladenine DNA glycosylase"/>
    <property type="match status" value="1"/>
</dbReference>
<evidence type="ECO:0000313" key="7">
    <source>
        <dbReference type="Proteomes" id="UP000184310"/>
    </source>
</evidence>
<dbReference type="GO" id="GO:0006284">
    <property type="term" value="P:base-excision repair"/>
    <property type="evidence" value="ECO:0007669"/>
    <property type="project" value="InterPro"/>
</dbReference>
<dbReference type="RefSeq" id="WP_072990027.1">
    <property type="nucleotide sequence ID" value="NZ_FQZB01000013.1"/>
</dbReference>
<dbReference type="CDD" id="cd00540">
    <property type="entry name" value="AAG"/>
    <property type="match status" value="1"/>
</dbReference>
<dbReference type="InterPro" id="IPR003180">
    <property type="entry name" value="MPG"/>
</dbReference>
<dbReference type="Gene3D" id="3.10.300.10">
    <property type="entry name" value="Methylpurine-DNA glycosylase (MPG)"/>
    <property type="match status" value="1"/>
</dbReference>
<dbReference type="HAMAP" id="MF_00527">
    <property type="entry name" value="3MGH"/>
    <property type="match status" value="1"/>
</dbReference>
<dbReference type="InterPro" id="IPR036995">
    <property type="entry name" value="MPG_sf"/>
</dbReference>
<comment type="similarity">
    <text evidence="1 5">Belongs to the DNA glycosylase MPG family.</text>
</comment>
<evidence type="ECO:0000256" key="5">
    <source>
        <dbReference type="HAMAP-Rule" id="MF_00527"/>
    </source>
</evidence>
<gene>
    <name evidence="6" type="ORF">SAMN02745163_03194</name>
</gene>
<dbReference type="PANTHER" id="PTHR10429:SF0">
    <property type="entry name" value="DNA-3-METHYLADENINE GLYCOSYLASE"/>
    <property type="match status" value="1"/>
</dbReference>
<evidence type="ECO:0000256" key="2">
    <source>
        <dbReference type="ARBA" id="ARBA00022763"/>
    </source>
</evidence>
<dbReference type="NCBIfam" id="NF002001">
    <property type="entry name" value="PRK00802.1-1"/>
    <property type="match status" value="1"/>
</dbReference>
<keyword evidence="2 5" id="KW-0227">DNA damage</keyword>
<dbReference type="SUPFAM" id="SSF50486">
    <property type="entry name" value="FMT C-terminal domain-like"/>
    <property type="match status" value="1"/>
</dbReference>
<dbReference type="STRING" id="1121302.SAMN02745163_03194"/>
<accession>A0A1M6PLL5</accession>
<keyword evidence="3 5" id="KW-0378">Hydrolase</keyword>
<dbReference type="GO" id="GO:0003677">
    <property type="term" value="F:DNA binding"/>
    <property type="evidence" value="ECO:0007669"/>
    <property type="project" value="InterPro"/>
</dbReference>
<proteinExistence type="inferred from homology"/>
<dbReference type="AlphaFoldDB" id="A0A1M6PLL5"/>
<dbReference type="GO" id="GO:0003905">
    <property type="term" value="F:alkylbase DNA N-glycosylase activity"/>
    <property type="evidence" value="ECO:0007669"/>
    <property type="project" value="InterPro"/>
</dbReference>
<dbReference type="Proteomes" id="UP000184310">
    <property type="component" value="Unassembled WGS sequence"/>
</dbReference>